<reference evidence="1 2" key="1">
    <citation type="journal article" date="2024" name="G3 (Bethesda)">
        <title>Genome assembly of Hibiscus sabdariffa L. provides insights into metabolisms of medicinal natural products.</title>
        <authorList>
            <person name="Kim T."/>
        </authorList>
    </citation>
    <scope>NUCLEOTIDE SEQUENCE [LARGE SCALE GENOMIC DNA]</scope>
    <source>
        <strain evidence="1">TK-2024</strain>
        <tissue evidence="1">Old leaves</tissue>
    </source>
</reference>
<sequence length="82" mass="9545">MQSHSRSCVWREAAVEDSKHLFVSCNFIGCFWRQFCSWWHTSWTSPIGVDSFFTFCYDSRRSGQLAKIGMVVVMDIVLKAGW</sequence>
<organism evidence="1 2">
    <name type="scientific">Hibiscus sabdariffa</name>
    <name type="common">roselle</name>
    <dbReference type="NCBI Taxonomy" id="183260"/>
    <lineage>
        <taxon>Eukaryota</taxon>
        <taxon>Viridiplantae</taxon>
        <taxon>Streptophyta</taxon>
        <taxon>Embryophyta</taxon>
        <taxon>Tracheophyta</taxon>
        <taxon>Spermatophyta</taxon>
        <taxon>Magnoliopsida</taxon>
        <taxon>eudicotyledons</taxon>
        <taxon>Gunneridae</taxon>
        <taxon>Pentapetalae</taxon>
        <taxon>rosids</taxon>
        <taxon>malvids</taxon>
        <taxon>Malvales</taxon>
        <taxon>Malvaceae</taxon>
        <taxon>Malvoideae</taxon>
        <taxon>Hibiscus</taxon>
    </lineage>
</organism>
<evidence type="ECO:0008006" key="3">
    <source>
        <dbReference type="Google" id="ProtNLM"/>
    </source>
</evidence>
<keyword evidence="2" id="KW-1185">Reference proteome</keyword>
<comment type="caution">
    <text evidence="1">The sequence shown here is derived from an EMBL/GenBank/DDBJ whole genome shotgun (WGS) entry which is preliminary data.</text>
</comment>
<accession>A0ABR2B4Z7</accession>
<dbReference type="Proteomes" id="UP001472677">
    <property type="component" value="Unassembled WGS sequence"/>
</dbReference>
<proteinExistence type="predicted"/>
<protein>
    <recommendedName>
        <fullName evidence="3">Reverse transcriptase zinc-binding domain-containing protein</fullName>
    </recommendedName>
</protein>
<gene>
    <name evidence="1" type="ORF">V6N12_021050</name>
</gene>
<dbReference type="EMBL" id="JBBPBM010000192">
    <property type="protein sequence ID" value="KAK8501355.1"/>
    <property type="molecule type" value="Genomic_DNA"/>
</dbReference>
<evidence type="ECO:0000313" key="2">
    <source>
        <dbReference type="Proteomes" id="UP001472677"/>
    </source>
</evidence>
<evidence type="ECO:0000313" key="1">
    <source>
        <dbReference type="EMBL" id="KAK8501355.1"/>
    </source>
</evidence>
<name>A0ABR2B4Z7_9ROSI</name>